<gene>
    <name evidence="7" type="ORF">I2H38_05200</name>
</gene>
<proteinExistence type="inferred from homology"/>
<dbReference type="Gene3D" id="1.20.1260.100">
    <property type="entry name" value="TspO/MBR protein"/>
    <property type="match status" value="1"/>
</dbReference>
<dbReference type="EMBL" id="JADQDO010000002">
    <property type="protein sequence ID" value="MBF9232774.1"/>
    <property type="molecule type" value="Genomic_DNA"/>
</dbReference>
<comment type="similarity">
    <text evidence="2">Belongs to the TspO/BZRP family.</text>
</comment>
<keyword evidence="4 6" id="KW-1133">Transmembrane helix</keyword>
<dbReference type="PIRSF" id="PIRSF005859">
    <property type="entry name" value="PBR"/>
    <property type="match status" value="1"/>
</dbReference>
<comment type="subcellular location">
    <subcellularLocation>
        <location evidence="1">Membrane</location>
        <topology evidence="1">Multi-pass membrane protein</topology>
    </subcellularLocation>
</comment>
<accession>A0A931FM65</accession>
<dbReference type="Pfam" id="PF03073">
    <property type="entry name" value="TspO_MBR"/>
    <property type="match status" value="1"/>
</dbReference>
<feature type="transmembrane region" description="Helical" evidence="6">
    <location>
        <begin position="144"/>
        <end position="167"/>
    </location>
</feature>
<evidence type="ECO:0000256" key="3">
    <source>
        <dbReference type="ARBA" id="ARBA00022692"/>
    </source>
</evidence>
<evidence type="ECO:0000256" key="2">
    <source>
        <dbReference type="ARBA" id="ARBA00007524"/>
    </source>
</evidence>
<dbReference type="Proteomes" id="UP000599312">
    <property type="component" value="Unassembled WGS sequence"/>
</dbReference>
<dbReference type="FunFam" id="1.20.1260.100:FF:000001">
    <property type="entry name" value="translocator protein 2"/>
    <property type="match status" value="1"/>
</dbReference>
<feature type="transmembrane region" description="Helical" evidence="6">
    <location>
        <begin position="88"/>
        <end position="110"/>
    </location>
</feature>
<dbReference type="AlphaFoldDB" id="A0A931FM65"/>
<dbReference type="CDD" id="cd15904">
    <property type="entry name" value="TSPO_MBR"/>
    <property type="match status" value="1"/>
</dbReference>
<dbReference type="PANTHER" id="PTHR10057:SF0">
    <property type="entry name" value="TRANSLOCATOR PROTEIN"/>
    <property type="match status" value="1"/>
</dbReference>
<dbReference type="RefSeq" id="WP_196271319.1">
    <property type="nucleotide sequence ID" value="NZ_JADQDO010000002.1"/>
</dbReference>
<dbReference type="InterPro" id="IPR004307">
    <property type="entry name" value="TspO_MBR"/>
</dbReference>
<dbReference type="GO" id="GO:0016020">
    <property type="term" value="C:membrane"/>
    <property type="evidence" value="ECO:0007669"/>
    <property type="project" value="UniProtKB-SubCell"/>
</dbReference>
<organism evidence="7 8">
    <name type="scientific">Microvirga alba</name>
    <dbReference type="NCBI Taxonomy" id="2791025"/>
    <lineage>
        <taxon>Bacteria</taxon>
        <taxon>Pseudomonadati</taxon>
        <taxon>Pseudomonadota</taxon>
        <taxon>Alphaproteobacteria</taxon>
        <taxon>Hyphomicrobiales</taxon>
        <taxon>Methylobacteriaceae</taxon>
        <taxon>Microvirga</taxon>
    </lineage>
</organism>
<keyword evidence="5 6" id="KW-0472">Membrane</keyword>
<sequence length="169" mass="18425">MHPGPSATGSEPTPPLQRFLIAVLPVALVSFLGSLATMPNIPTWYAGLVKPGFTPPNWLFAPVWTLLYAMMAYALWRILALPKSTPDRAAAITTFFVQLALNSLWSWAFFGARSPLAGLVVILALIVAIVATIRAFWPLDRTAALLLVPYLAWVGYATALTGAVWYLNR</sequence>
<evidence type="ECO:0000256" key="1">
    <source>
        <dbReference type="ARBA" id="ARBA00004141"/>
    </source>
</evidence>
<evidence type="ECO:0000256" key="6">
    <source>
        <dbReference type="SAM" id="Phobius"/>
    </source>
</evidence>
<keyword evidence="3 6" id="KW-0812">Transmembrane</keyword>
<evidence type="ECO:0000313" key="7">
    <source>
        <dbReference type="EMBL" id="MBF9232774.1"/>
    </source>
</evidence>
<reference evidence="7" key="1">
    <citation type="submission" date="2020-11" db="EMBL/GenBank/DDBJ databases">
        <authorList>
            <person name="Kim M.K."/>
        </authorList>
    </citation>
    <scope>NUCLEOTIDE SEQUENCE</scope>
    <source>
        <strain evidence="7">BT350</strain>
    </source>
</reference>
<dbReference type="PANTHER" id="PTHR10057">
    <property type="entry name" value="PERIPHERAL-TYPE BENZODIAZEPINE RECEPTOR"/>
    <property type="match status" value="1"/>
</dbReference>
<keyword evidence="8" id="KW-1185">Reference proteome</keyword>
<feature type="transmembrane region" description="Helical" evidence="6">
    <location>
        <begin position="19"/>
        <end position="38"/>
    </location>
</feature>
<dbReference type="InterPro" id="IPR038330">
    <property type="entry name" value="TspO/MBR-related_sf"/>
</dbReference>
<evidence type="ECO:0000256" key="4">
    <source>
        <dbReference type="ARBA" id="ARBA00022989"/>
    </source>
</evidence>
<name>A0A931FM65_9HYPH</name>
<dbReference type="GO" id="GO:0033013">
    <property type="term" value="P:tetrapyrrole metabolic process"/>
    <property type="evidence" value="ECO:0007669"/>
    <property type="project" value="UniProtKB-ARBA"/>
</dbReference>
<comment type="caution">
    <text evidence="7">The sequence shown here is derived from an EMBL/GenBank/DDBJ whole genome shotgun (WGS) entry which is preliminary data.</text>
</comment>
<protein>
    <submittedName>
        <fullName evidence="7">Tryptophan-rich sensory protein</fullName>
    </submittedName>
</protein>
<feature type="transmembrane region" description="Helical" evidence="6">
    <location>
        <begin position="58"/>
        <end position="76"/>
    </location>
</feature>
<evidence type="ECO:0000313" key="8">
    <source>
        <dbReference type="Proteomes" id="UP000599312"/>
    </source>
</evidence>
<evidence type="ECO:0000256" key="5">
    <source>
        <dbReference type="ARBA" id="ARBA00023136"/>
    </source>
</evidence>
<feature type="transmembrane region" description="Helical" evidence="6">
    <location>
        <begin position="116"/>
        <end position="137"/>
    </location>
</feature>